<dbReference type="EMBL" id="BMMS01000014">
    <property type="protein sequence ID" value="GGO89970.1"/>
    <property type="molecule type" value="Genomic_DNA"/>
</dbReference>
<reference evidence="1" key="2">
    <citation type="submission" date="2020-09" db="EMBL/GenBank/DDBJ databases">
        <authorList>
            <person name="Sun Q."/>
            <person name="Zhou Y."/>
        </authorList>
    </citation>
    <scope>NUCLEOTIDE SEQUENCE</scope>
    <source>
        <strain evidence="1">CGMCC 4.7201</strain>
    </source>
</reference>
<protein>
    <submittedName>
        <fullName evidence="1">Uncharacterized protein</fullName>
    </submittedName>
</protein>
<reference evidence="1" key="1">
    <citation type="journal article" date="2014" name="Int. J. Syst. Evol. Microbiol.">
        <title>Complete genome sequence of Corynebacterium casei LMG S-19264T (=DSM 44701T), isolated from a smear-ripened cheese.</title>
        <authorList>
            <consortium name="US DOE Joint Genome Institute (JGI-PGF)"/>
            <person name="Walter F."/>
            <person name="Albersmeier A."/>
            <person name="Kalinowski J."/>
            <person name="Ruckert C."/>
        </authorList>
    </citation>
    <scope>NUCLEOTIDE SEQUENCE</scope>
    <source>
        <strain evidence="1">CGMCC 4.7201</strain>
    </source>
</reference>
<comment type="caution">
    <text evidence="1">The sequence shown here is derived from an EMBL/GenBank/DDBJ whole genome shotgun (WGS) entry which is preliminary data.</text>
</comment>
<dbReference type="AlphaFoldDB" id="A0A917ZQQ8"/>
<sequence length="73" mass="8266">MNRSNAGASDSDELIARIASAVREGDDAQIRQHLERFARIADTESLLALYTELSWDLLPRPRSMVPRARRPCE</sequence>
<dbReference type="RefSeq" id="WP_189132574.1">
    <property type="nucleotide sequence ID" value="NZ_BMMS01000014.1"/>
</dbReference>
<evidence type="ECO:0000313" key="2">
    <source>
        <dbReference type="Proteomes" id="UP000641932"/>
    </source>
</evidence>
<organism evidence="1 2">
    <name type="scientific">Wenjunlia tyrosinilytica</name>
    <dbReference type="NCBI Taxonomy" id="1544741"/>
    <lineage>
        <taxon>Bacteria</taxon>
        <taxon>Bacillati</taxon>
        <taxon>Actinomycetota</taxon>
        <taxon>Actinomycetes</taxon>
        <taxon>Kitasatosporales</taxon>
        <taxon>Streptomycetaceae</taxon>
        <taxon>Wenjunlia</taxon>
    </lineage>
</organism>
<evidence type="ECO:0000313" key="1">
    <source>
        <dbReference type="EMBL" id="GGO89970.1"/>
    </source>
</evidence>
<accession>A0A917ZQQ8</accession>
<gene>
    <name evidence="1" type="ORF">GCM10012280_34410</name>
</gene>
<keyword evidence="2" id="KW-1185">Reference proteome</keyword>
<dbReference type="Proteomes" id="UP000641932">
    <property type="component" value="Unassembled WGS sequence"/>
</dbReference>
<name>A0A917ZQQ8_9ACTN</name>
<proteinExistence type="predicted"/>